<gene>
    <name evidence="2" type="ORF">METZ01_LOCUS346090</name>
</gene>
<protein>
    <recommendedName>
        <fullName evidence="1">SLH domain-containing protein</fullName>
    </recommendedName>
</protein>
<reference evidence="2" key="1">
    <citation type="submission" date="2018-05" db="EMBL/GenBank/DDBJ databases">
        <authorList>
            <person name="Lanie J.A."/>
            <person name="Ng W.-L."/>
            <person name="Kazmierczak K.M."/>
            <person name="Andrzejewski T.M."/>
            <person name="Davidsen T.M."/>
            <person name="Wayne K.J."/>
            <person name="Tettelin H."/>
            <person name="Glass J.I."/>
            <person name="Rusch D."/>
            <person name="Podicherti R."/>
            <person name="Tsui H.-C.T."/>
            <person name="Winkler M.E."/>
        </authorList>
    </citation>
    <scope>NUCLEOTIDE SEQUENCE</scope>
</reference>
<accession>A0A382R6B4</accession>
<sequence>TVGKTATTFAPDDKTTREEMALFLTRLLKKATVGPGGNTEYVTGSSGAKEIKSNDTDHNFSDLTGVTLYESLTAVKNIWNLGVTEDSTATTYEPQSDMTRKAMAIMMANALSHTNARPAGLVLQASTYRVGGTPTVTFSATHRTTGFLPVSGTPVDTFRFTHVITAAPVRFASTGLCSGTEATTVGSTKCTVDVADPTTNASGNLADFSASLPAYSKVDFWAWTATVGTAYDNDLHATGASKITIETTAGS</sequence>
<dbReference type="EMBL" id="UINC01119424">
    <property type="protein sequence ID" value="SVC93236.1"/>
    <property type="molecule type" value="Genomic_DNA"/>
</dbReference>
<evidence type="ECO:0000259" key="1">
    <source>
        <dbReference type="Pfam" id="PF00395"/>
    </source>
</evidence>
<organism evidence="2">
    <name type="scientific">marine metagenome</name>
    <dbReference type="NCBI Taxonomy" id="408172"/>
    <lineage>
        <taxon>unclassified sequences</taxon>
        <taxon>metagenomes</taxon>
        <taxon>ecological metagenomes</taxon>
    </lineage>
</organism>
<feature type="domain" description="SLH" evidence="1">
    <location>
        <begin position="3"/>
        <end position="21"/>
    </location>
</feature>
<dbReference type="Pfam" id="PF00395">
    <property type="entry name" value="SLH"/>
    <property type="match status" value="1"/>
</dbReference>
<proteinExistence type="predicted"/>
<evidence type="ECO:0000313" key="2">
    <source>
        <dbReference type="EMBL" id="SVC93236.1"/>
    </source>
</evidence>
<dbReference type="AlphaFoldDB" id="A0A382R6B4"/>
<dbReference type="InterPro" id="IPR001119">
    <property type="entry name" value="SLH_dom"/>
</dbReference>
<name>A0A382R6B4_9ZZZZ</name>
<feature type="non-terminal residue" evidence="2">
    <location>
        <position position="1"/>
    </location>
</feature>